<keyword evidence="3" id="KW-1185">Reference proteome</keyword>
<protein>
    <submittedName>
        <fullName evidence="2">Uncharacterized protein</fullName>
    </submittedName>
</protein>
<comment type="caution">
    <text evidence="2">The sequence shown here is derived from an EMBL/GenBank/DDBJ whole genome shotgun (WGS) entry which is preliminary data.</text>
</comment>
<dbReference type="AlphaFoldDB" id="A0A9Q3FCH7"/>
<evidence type="ECO:0000313" key="2">
    <source>
        <dbReference type="EMBL" id="MBW0534770.1"/>
    </source>
</evidence>
<feature type="region of interest" description="Disordered" evidence="1">
    <location>
        <begin position="65"/>
        <end position="87"/>
    </location>
</feature>
<dbReference type="Proteomes" id="UP000765509">
    <property type="component" value="Unassembled WGS sequence"/>
</dbReference>
<dbReference type="EMBL" id="AVOT02039670">
    <property type="protein sequence ID" value="MBW0534770.1"/>
    <property type="molecule type" value="Genomic_DNA"/>
</dbReference>
<organism evidence="2 3">
    <name type="scientific">Austropuccinia psidii MF-1</name>
    <dbReference type="NCBI Taxonomy" id="1389203"/>
    <lineage>
        <taxon>Eukaryota</taxon>
        <taxon>Fungi</taxon>
        <taxon>Dikarya</taxon>
        <taxon>Basidiomycota</taxon>
        <taxon>Pucciniomycotina</taxon>
        <taxon>Pucciniomycetes</taxon>
        <taxon>Pucciniales</taxon>
        <taxon>Sphaerophragmiaceae</taxon>
        <taxon>Austropuccinia</taxon>
    </lineage>
</organism>
<feature type="compositionally biased region" description="Polar residues" evidence="1">
    <location>
        <begin position="11"/>
        <end position="26"/>
    </location>
</feature>
<sequence>MEPEREYSDSFRLTRSGKSTTLSSGFKPLRQQQISDQESPYFQIPGNIQYRQRIIGKEQDFFQPGAESVRPYDTEIVGPDERSKKSFDKDPYGWCLRQSKRIIAIDPQMTTEMRNIKLLTKLPGDLEHEVKCRCSKESTLDEISTTLQ</sequence>
<gene>
    <name evidence="2" type="ORF">O181_074485</name>
</gene>
<evidence type="ECO:0000313" key="3">
    <source>
        <dbReference type="Proteomes" id="UP000765509"/>
    </source>
</evidence>
<feature type="region of interest" description="Disordered" evidence="1">
    <location>
        <begin position="1"/>
        <end position="26"/>
    </location>
</feature>
<proteinExistence type="predicted"/>
<reference evidence="2" key="1">
    <citation type="submission" date="2021-03" db="EMBL/GenBank/DDBJ databases">
        <title>Draft genome sequence of rust myrtle Austropuccinia psidii MF-1, a brazilian biotype.</title>
        <authorList>
            <person name="Quecine M.C."/>
            <person name="Pachon D.M.R."/>
            <person name="Bonatelli M.L."/>
            <person name="Correr F.H."/>
            <person name="Franceschini L.M."/>
            <person name="Leite T.F."/>
            <person name="Margarido G.R.A."/>
            <person name="Almeida C.A."/>
            <person name="Ferrarezi J.A."/>
            <person name="Labate C.A."/>
        </authorList>
    </citation>
    <scope>NUCLEOTIDE SEQUENCE</scope>
    <source>
        <strain evidence="2">MF-1</strain>
    </source>
</reference>
<evidence type="ECO:0000256" key="1">
    <source>
        <dbReference type="SAM" id="MobiDB-lite"/>
    </source>
</evidence>
<name>A0A9Q3FCH7_9BASI</name>
<accession>A0A9Q3FCH7</accession>